<evidence type="ECO:0000259" key="4">
    <source>
        <dbReference type="Pfam" id="PF13579"/>
    </source>
</evidence>
<evidence type="ECO:0000259" key="3">
    <source>
        <dbReference type="Pfam" id="PF00534"/>
    </source>
</evidence>
<organism evidence="5 6">
    <name type="scientific">Corynebacterium gerontici</name>
    <dbReference type="NCBI Taxonomy" id="2079234"/>
    <lineage>
        <taxon>Bacteria</taxon>
        <taxon>Bacillati</taxon>
        <taxon>Actinomycetota</taxon>
        <taxon>Actinomycetes</taxon>
        <taxon>Mycobacteriales</taxon>
        <taxon>Corynebacteriaceae</taxon>
        <taxon>Corynebacterium</taxon>
    </lineage>
</organism>
<protein>
    <submittedName>
        <fullName evidence="5">D-inositol 3-phosphate glycosyltransferase</fullName>
        <ecNumber evidence="5">2.4.1.250</ecNumber>
    </submittedName>
</protein>
<dbReference type="InterPro" id="IPR028098">
    <property type="entry name" value="Glyco_trans_4-like_N"/>
</dbReference>
<dbReference type="GO" id="GO:1901137">
    <property type="term" value="P:carbohydrate derivative biosynthetic process"/>
    <property type="evidence" value="ECO:0007669"/>
    <property type="project" value="UniProtKB-ARBA"/>
</dbReference>
<dbReference type="Pfam" id="PF00534">
    <property type="entry name" value="Glycos_transf_1"/>
    <property type="match status" value="1"/>
</dbReference>
<dbReference type="PANTHER" id="PTHR45947">
    <property type="entry name" value="SULFOQUINOVOSYL TRANSFERASE SQD2"/>
    <property type="match status" value="1"/>
</dbReference>
<dbReference type="KEGG" id="cgk:CGERO_00465"/>
<proteinExistence type="predicted"/>
<dbReference type="PANTHER" id="PTHR45947:SF3">
    <property type="entry name" value="SULFOQUINOVOSYL TRANSFERASE SQD2"/>
    <property type="match status" value="1"/>
</dbReference>
<dbReference type="Pfam" id="PF13579">
    <property type="entry name" value="Glyco_trans_4_4"/>
    <property type="match status" value="1"/>
</dbReference>
<dbReference type="EMBL" id="CP033897">
    <property type="protein sequence ID" value="AZA10431.1"/>
    <property type="molecule type" value="Genomic_DNA"/>
</dbReference>
<gene>
    <name evidence="5" type="primary">mshA1</name>
    <name evidence="5" type="ORF">CGERO_00465</name>
</gene>
<sequence length="358" mass="38982">MKLHLITSMWPSKDNPISGIFVAEQASALVDAGHEVWVTVASPSKKQWSVIEDIEPRFMRTLYLPTRFGTIHRVANTKVAARVARWTLPRHEADAVIVHNQLPLGFCVPWWQTKEVPTAVVVHGAAPPLAAKGYANWLKQHLPELGSNVNVIPVGTTLLPYLQQLGVRHDAVLGNGTNYADVAQGSSVSKTVVCIANLHKEKGVDVLLSAFSHLDSLWQLRIVGDGPERAALERQALALGLDRVEFLGRLEREATLKVLEHADLFALPSVRESFGLVFLEAAMRGIPAVGCLGTGAEEIIRDGVSGKLVAQGDPLAVAEALEQMHLNRDAWGAAARENALGRTWERYNKELLAILGVG</sequence>
<dbReference type="GO" id="GO:0102710">
    <property type="term" value="F:D-inositol-3-phosphate glycosyltransferase activity"/>
    <property type="evidence" value="ECO:0007669"/>
    <property type="project" value="UniProtKB-EC"/>
</dbReference>
<dbReference type="OrthoDB" id="9790710at2"/>
<dbReference type="EC" id="2.4.1.250" evidence="5"/>
<evidence type="ECO:0000313" key="6">
    <source>
        <dbReference type="Proteomes" id="UP000271587"/>
    </source>
</evidence>
<dbReference type="Gene3D" id="3.40.50.2000">
    <property type="entry name" value="Glycogen Phosphorylase B"/>
    <property type="match status" value="2"/>
</dbReference>
<keyword evidence="6" id="KW-1185">Reference proteome</keyword>
<dbReference type="AlphaFoldDB" id="A0A3G6IXD0"/>
<dbReference type="SUPFAM" id="SSF53756">
    <property type="entry name" value="UDP-Glycosyltransferase/glycogen phosphorylase"/>
    <property type="match status" value="1"/>
</dbReference>
<name>A0A3G6IXD0_9CORY</name>
<dbReference type="InterPro" id="IPR001296">
    <property type="entry name" value="Glyco_trans_1"/>
</dbReference>
<feature type="domain" description="Glycosyl transferase family 1" evidence="3">
    <location>
        <begin position="190"/>
        <end position="336"/>
    </location>
</feature>
<accession>A0A3G6IXD0</accession>
<keyword evidence="2 5" id="KW-0808">Transferase</keyword>
<dbReference type="RefSeq" id="WP_123932751.1">
    <property type="nucleotide sequence ID" value="NZ_CP033897.1"/>
</dbReference>
<dbReference type="GO" id="GO:1903509">
    <property type="term" value="P:liposaccharide metabolic process"/>
    <property type="evidence" value="ECO:0007669"/>
    <property type="project" value="UniProtKB-ARBA"/>
</dbReference>
<feature type="domain" description="Glycosyltransferase subfamily 4-like N-terminal" evidence="4">
    <location>
        <begin position="21"/>
        <end position="138"/>
    </location>
</feature>
<evidence type="ECO:0000256" key="1">
    <source>
        <dbReference type="ARBA" id="ARBA00022676"/>
    </source>
</evidence>
<reference evidence="5 6" key="1">
    <citation type="submission" date="2018-11" db="EMBL/GenBank/DDBJ databases">
        <authorList>
            <person name="Kleinhagauer T."/>
            <person name="Glaeser S.P."/>
            <person name="Spergser J."/>
            <person name="Ruckert C."/>
            <person name="Kaempfer P."/>
            <person name="Busse H.-J."/>
        </authorList>
    </citation>
    <scope>NUCLEOTIDE SEQUENCE [LARGE SCALE GENOMIC DNA]</scope>
    <source>
        <strain evidence="5 6">W8</strain>
    </source>
</reference>
<keyword evidence="1 5" id="KW-0328">Glycosyltransferase</keyword>
<dbReference type="CDD" id="cd03801">
    <property type="entry name" value="GT4_PimA-like"/>
    <property type="match status" value="1"/>
</dbReference>
<evidence type="ECO:0000313" key="5">
    <source>
        <dbReference type="EMBL" id="AZA10431.1"/>
    </source>
</evidence>
<dbReference type="Proteomes" id="UP000271587">
    <property type="component" value="Chromosome"/>
</dbReference>
<evidence type="ECO:0000256" key="2">
    <source>
        <dbReference type="ARBA" id="ARBA00022679"/>
    </source>
</evidence>
<dbReference type="InterPro" id="IPR050194">
    <property type="entry name" value="Glycosyltransferase_grp1"/>
</dbReference>